<dbReference type="InParanoid" id="A7TGQ4"/>
<dbReference type="OrthoDB" id="10258141at2759"/>
<dbReference type="RefSeq" id="XP_001646375.1">
    <property type="nucleotide sequence ID" value="XM_001646325.1"/>
</dbReference>
<dbReference type="GO" id="GO:0042147">
    <property type="term" value="P:retrograde transport, endosome to Golgi"/>
    <property type="evidence" value="ECO:0007669"/>
    <property type="project" value="InterPro"/>
</dbReference>
<evidence type="ECO:0000256" key="2">
    <source>
        <dbReference type="ARBA" id="ARBA00006536"/>
    </source>
</evidence>
<evidence type="ECO:0000256" key="3">
    <source>
        <dbReference type="ARBA" id="ARBA00022448"/>
    </source>
</evidence>
<reference evidence="7 8" key="1">
    <citation type="journal article" date="2007" name="Proc. Natl. Acad. Sci. U.S.A.">
        <title>Independent sorting-out of thousands of duplicated gene pairs in two yeast species descended from a whole-genome duplication.</title>
        <authorList>
            <person name="Scannell D.R."/>
            <person name="Frank A.C."/>
            <person name="Conant G.C."/>
            <person name="Byrne K.P."/>
            <person name="Woolfit M."/>
            <person name="Wolfe K.H."/>
        </authorList>
    </citation>
    <scope>NUCLEOTIDE SEQUENCE [LARGE SCALE GENOMIC DNA]</scope>
    <source>
        <strain evidence="8">ATCC 22028 / DSM 70294 / BCRC 21397 / CBS 2163 / NBRC 10782 / NRRL Y-8283 / UCD 57-17</strain>
    </source>
</reference>
<accession>A7TGQ4</accession>
<gene>
    <name evidence="7" type="ORF">Kpol_2001p18</name>
</gene>
<evidence type="ECO:0000256" key="5">
    <source>
        <dbReference type="ARBA" id="ARBA00023136"/>
    </source>
</evidence>
<dbReference type="OMA" id="YELYIRV"/>
<dbReference type="Pfam" id="PF03635">
    <property type="entry name" value="Vps35"/>
    <property type="match status" value="1"/>
</dbReference>
<dbReference type="Gene3D" id="1.25.40.660">
    <property type="entry name" value="Vacuolar protein sorting-associated protein 35, helical subcomplex Vps35-C"/>
    <property type="match status" value="1"/>
</dbReference>
<keyword evidence="3 6" id="KW-0813">Transport</keyword>
<dbReference type="EMBL" id="DS480388">
    <property type="protein sequence ID" value="EDO18517.1"/>
    <property type="molecule type" value="Genomic_DNA"/>
</dbReference>
<evidence type="ECO:0000313" key="8">
    <source>
        <dbReference type="Proteomes" id="UP000000267"/>
    </source>
</evidence>
<keyword evidence="8" id="KW-1185">Reference proteome</keyword>
<dbReference type="AlphaFoldDB" id="A7TGQ4"/>
<evidence type="ECO:0000256" key="6">
    <source>
        <dbReference type="PIRNR" id="PIRNR009375"/>
    </source>
</evidence>
<dbReference type="GO" id="GO:0005829">
    <property type="term" value="C:cytosol"/>
    <property type="evidence" value="ECO:0007669"/>
    <property type="project" value="GOC"/>
</dbReference>
<dbReference type="Proteomes" id="UP000000267">
    <property type="component" value="Unassembled WGS sequence"/>
</dbReference>
<sequence length="842" mass="97928">MEVSMDETITLIRQESILLQRLLERDNLIQAINHAVKAISFLRSDDYKLNEYYEIYLLIQDRCFKPLSDYLIKGHTSNKFHLNDVYDTVQYVGNVLPRLYLLVVVGTCYASIDDAPTSEILKDLVEMCRGVQSSIRGMFLRQYLSDNILPFFIDSKYSGRVDQLTKCQLTLENFKEMNKLWIRLQYQGFLKERIQHVEDRIDIKIMVGSQLINIHRIIGDSNLQFYKEKVVPVVLQQIIQCNDVLSQNYLFDVFFQVFPVGYHLATLKSVLEATLHLHHEVSIHEIINLLINKVSSDNVDKIDSLEFVEVFSDYLYNLNQKDPQLSLLQFIPLLESVINLSVNEEKVIALDQFFELLSTKLKNKHTEYINEENETLAKFLILNRIPNVQNYKKFIVKVILESKWYRTLFTDQISGIQAFSVNVILQELLSCSKSEIPIKNKEELQVILSFFSPTIENYDSRHPILQENLVKLVHWILNSMKLKTVNDNIELISILKNWYSNINVDFIHISHLAIITKYWELVKKCKMIQNKYCKNESVKKQYGDSTRQVFKLISRAIQDLVYLNNEQIMTTSHNLCLETATLADSLSLGDISYDFFVQAIEMHEENKISSSQKYTAIVVLIQTLQRTNSLFVENKYNDLIFRCTTMASRLLKKKEQARAVYLCSHLWWTTKTVGMKIVQGEIVDGNTSSNDMAKSMRDRKRVLECLQRSLRVADSILDNITSYQLMIEILEICLFFINGTDGWDSPVPATYIDGLIKLINNNLKSLKLEESTNLKFTGESDEEPLEKEEFVATQDGRYTSFDASIPIDPNKMTRVPINHFTRINDYIKRLQSVDARFKSIKL</sequence>
<dbReference type="GeneID" id="5546807"/>
<dbReference type="PIRSF" id="PIRSF009375">
    <property type="entry name" value="Retromer_Vps35"/>
    <property type="match status" value="1"/>
</dbReference>
<evidence type="ECO:0000256" key="1">
    <source>
        <dbReference type="ARBA" id="ARBA00004170"/>
    </source>
</evidence>
<dbReference type="PANTHER" id="PTHR11099">
    <property type="entry name" value="VACUOLAR SORTING PROTEIN 35"/>
    <property type="match status" value="1"/>
</dbReference>
<comment type="similarity">
    <text evidence="2 6">Belongs to the VPS35 family.</text>
</comment>
<keyword evidence="4 6" id="KW-0653">Protein transport</keyword>
<dbReference type="eggNOG" id="KOG1107">
    <property type="taxonomic scope" value="Eukaryota"/>
</dbReference>
<dbReference type="PhylomeDB" id="A7TGQ4"/>
<dbReference type="GO" id="GO:0005770">
    <property type="term" value="C:late endosome"/>
    <property type="evidence" value="ECO:0007669"/>
    <property type="project" value="TreeGrafter"/>
</dbReference>
<evidence type="ECO:0000313" key="7">
    <source>
        <dbReference type="EMBL" id="EDO18517.1"/>
    </source>
</evidence>
<dbReference type="InterPro" id="IPR005378">
    <property type="entry name" value="Vps35"/>
</dbReference>
<dbReference type="InterPro" id="IPR042491">
    <property type="entry name" value="Vps35_C"/>
</dbReference>
<keyword evidence="5" id="KW-0472">Membrane</keyword>
<proteinExistence type="inferred from homology"/>
<dbReference type="GO" id="GO:0030906">
    <property type="term" value="C:retromer, cargo-selective complex"/>
    <property type="evidence" value="ECO:0007669"/>
    <property type="project" value="InterPro"/>
</dbReference>
<dbReference type="KEGG" id="vpo:Kpol_2001p18"/>
<comment type="function">
    <text evidence="6">Plays a role in vesicular protein sorting.</text>
</comment>
<dbReference type="PANTHER" id="PTHR11099:SF0">
    <property type="entry name" value="VACUOLAR PROTEIN SORTING-ASSOCIATED PROTEIN 35"/>
    <property type="match status" value="1"/>
</dbReference>
<name>A7TGQ4_VANPO</name>
<comment type="subcellular location">
    <subcellularLocation>
        <location evidence="1">Membrane</location>
        <topology evidence="1">Peripheral membrane protein</topology>
    </subcellularLocation>
</comment>
<evidence type="ECO:0000256" key="4">
    <source>
        <dbReference type="ARBA" id="ARBA00022927"/>
    </source>
</evidence>
<protein>
    <recommendedName>
        <fullName evidence="6">Vacuolar protein sorting-associated protein 35</fullName>
    </recommendedName>
</protein>
<dbReference type="HOGENOM" id="CLU_005836_0_0_1"/>
<dbReference type="GO" id="GO:0006886">
    <property type="term" value="P:intracellular protein transport"/>
    <property type="evidence" value="ECO:0007669"/>
    <property type="project" value="TreeGrafter"/>
</dbReference>
<dbReference type="STRING" id="436907.A7TGQ4"/>
<organism evidence="8">
    <name type="scientific">Vanderwaltozyma polyspora (strain ATCC 22028 / DSM 70294 / BCRC 21397 / CBS 2163 / NBRC 10782 / NRRL Y-8283 / UCD 57-17)</name>
    <name type="common">Kluyveromyces polysporus</name>
    <dbReference type="NCBI Taxonomy" id="436907"/>
    <lineage>
        <taxon>Eukaryota</taxon>
        <taxon>Fungi</taxon>
        <taxon>Dikarya</taxon>
        <taxon>Ascomycota</taxon>
        <taxon>Saccharomycotina</taxon>
        <taxon>Saccharomycetes</taxon>
        <taxon>Saccharomycetales</taxon>
        <taxon>Saccharomycetaceae</taxon>
        <taxon>Vanderwaltozyma</taxon>
    </lineage>
</organism>